<evidence type="ECO:0000313" key="1">
    <source>
        <dbReference type="Ensembl" id="ENSSMAP00000015385.2"/>
    </source>
</evidence>
<evidence type="ECO:0000313" key="2">
    <source>
        <dbReference type="Proteomes" id="UP000694558"/>
    </source>
</evidence>
<sequence>SIPSDPGHGQKKKKNVAAFTHCVWHSGTRRINHGDETQEAELLGGKVGVVAVEGEPSGELGRRQVQVAEACKTSGGISEVVVHY</sequence>
<organism evidence="1 2">
    <name type="scientific">Scophthalmus maximus</name>
    <name type="common">Turbot</name>
    <name type="synonym">Psetta maxima</name>
    <dbReference type="NCBI Taxonomy" id="52904"/>
    <lineage>
        <taxon>Eukaryota</taxon>
        <taxon>Metazoa</taxon>
        <taxon>Chordata</taxon>
        <taxon>Craniata</taxon>
        <taxon>Vertebrata</taxon>
        <taxon>Euteleostomi</taxon>
        <taxon>Actinopterygii</taxon>
        <taxon>Neopterygii</taxon>
        <taxon>Teleostei</taxon>
        <taxon>Neoteleostei</taxon>
        <taxon>Acanthomorphata</taxon>
        <taxon>Carangaria</taxon>
        <taxon>Pleuronectiformes</taxon>
        <taxon>Pleuronectoidei</taxon>
        <taxon>Scophthalmidae</taxon>
        <taxon>Scophthalmus</taxon>
    </lineage>
</organism>
<dbReference type="Proteomes" id="UP000694558">
    <property type="component" value="Chromosome 7"/>
</dbReference>
<protein>
    <submittedName>
        <fullName evidence="1">Uncharacterized protein</fullName>
    </submittedName>
</protein>
<name>A0A8D3AB19_SCOMX</name>
<dbReference type="GeneTree" id="ENSGT00940000177717"/>
<reference evidence="1" key="1">
    <citation type="submission" date="2023-05" db="EMBL/GenBank/DDBJ databases">
        <title>High-quality long-read genome of Scophthalmus maximus.</title>
        <authorList>
            <person name="Lien S."/>
            <person name="Martinez P."/>
        </authorList>
    </citation>
    <scope>NUCLEOTIDE SEQUENCE [LARGE SCALE GENOMIC DNA]</scope>
</reference>
<reference evidence="1" key="2">
    <citation type="submission" date="2025-08" db="UniProtKB">
        <authorList>
            <consortium name="Ensembl"/>
        </authorList>
    </citation>
    <scope>IDENTIFICATION</scope>
</reference>
<accession>A0A8D3AB19</accession>
<dbReference type="AlphaFoldDB" id="A0A8D3AB19"/>
<proteinExistence type="predicted"/>
<dbReference type="Ensembl" id="ENSSMAT00000015579.2">
    <property type="protein sequence ID" value="ENSSMAP00000015385.2"/>
    <property type="gene ID" value="ENSSMAG00000009428.2"/>
</dbReference>